<evidence type="ECO:0000313" key="6">
    <source>
        <dbReference type="Proteomes" id="UP000320811"/>
    </source>
</evidence>
<comment type="caution">
    <text evidence="5">The sequence shown here is derived from an EMBL/GenBank/DDBJ whole genome shotgun (WGS) entry which is preliminary data.</text>
</comment>
<dbReference type="SUPFAM" id="SSF51215">
    <property type="entry name" value="Regulatory protein AraC"/>
    <property type="match status" value="1"/>
</dbReference>
<dbReference type="Pfam" id="PF02311">
    <property type="entry name" value="AraC_binding"/>
    <property type="match status" value="1"/>
</dbReference>
<dbReference type="Pfam" id="PF12833">
    <property type="entry name" value="HTH_18"/>
    <property type="match status" value="1"/>
</dbReference>
<dbReference type="RefSeq" id="WP_145673636.1">
    <property type="nucleotide sequence ID" value="NZ_VIWO01000010.1"/>
</dbReference>
<dbReference type="SUPFAM" id="SSF46689">
    <property type="entry name" value="Homeodomain-like"/>
    <property type="match status" value="1"/>
</dbReference>
<evidence type="ECO:0000313" key="5">
    <source>
        <dbReference type="EMBL" id="TWF34917.1"/>
    </source>
</evidence>
<name>A0A561P9X3_9BACT</name>
<dbReference type="PROSITE" id="PS01124">
    <property type="entry name" value="HTH_ARAC_FAMILY_2"/>
    <property type="match status" value="1"/>
</dbReference>
<feature type="domain" description="HTH araC/xylS-type" evidence="4">
    <location>
        <begin position="176"/>
        <end position="274"/>
    </location>
</feature>
<protein>
    <submittedName>
        <fullName evidence="5">AraC-like DNA-binding protein</fullName>
    </submittedName>
</protein>
<dbReference type="Gene3D" id="1.10.10.60">
    <property type="entry name" value="Homeodomain-like"/>
    <property type="match status" value="1"/>
</dbReference>
<proteinExistence type="predicted"/>
<keyword evidence="1" id="KW-0805">Transcription regulation</keyword>
<dbReference type="PANTHER" id="PTHR43280:SF32">
    <property type="entry name" value="TRANSCRIPTIONAL REGULATORY PROTEIN"/>
    <property type="match status" value="1"/>
</dbReference>
<evidence type="ECO:0000256" key="2">
    <source>
        <dbReference type="ARBA" id="ARBA00023125"/>
    </source>
</evidence>
<dbReference type="PANTHER" id="PTHR43280">
    <property type="entry name" value="ARAC-FAMILY TRANSCRIPTIONAL REGULATOR"/>
    <property type="match status" value="1"/>
</dbReference>
<dbReference type="PRINTS" id="PR00032">
    <property type="entry name" value="HTHARAC"/>
</dbReference>
<dbReference type="EMBL" id="VIWO01000010">
    <property type="protein sequence ID" value="TWF34917.1"/>
    <property type="molecule type" value="Genomic_DNA"/>
</dbReference>
<dbReference type="GO" id="GO:0003700">
    <property type="term" value="F:DNA-binding transcription factor activity"/>
    <property type="evidence" value="ECO:0007669"/>
    <property type="project" value="InterPro"/>
</dbReference>
<dbReference type="InterPro" id="IPR009057">
    <property type="entry name" value="Homeodomain-like_sf"/>
</dbReference>
<evidence type="ECO:0000259" key="4">
    <source>
        <dbReference type="PROSITE" id="PS01124"/>
    </source>
</evidence>
<dbReference type="Gene3D" id="2.60.120.10">
    <property type="entry name" value="Jelly Rolls"/>
    <property type="match status" value="1"/>
</dbReference>
<gene>
    <name evidence="5" type="ORF">FHW36_110117</name>
</gene>
<keyword evidence="3" id="KW-0804">Transcription</keyword>
<dbReference type="OrthoDB" id="1096411at2"/>
<accession>A0A561P9X3</accession>
<dbReference type="InterPro" id="IPR003313">
    <property type="entry name" value="AraC-bd"/>
</dbReference>
<keyword evidence="2 5" id="KW-0238">DNA-binding</keyword>
<dbReference type="AlphaFoldDB" id="A0A561P9X3"/>
<reference evidence="5 6" key="1">
    <citation type="submission" date="2019-06" db="EMBL/GenBank/DDBJ databases">
        <title>Sorghum-associated microbial communities from plants grown in Nebraska, USA.</title>
        <authorList>
            <person name="Schachtman D."/>
        </authorList>
    </citation>
    <scope>NUCLEOTIDE SEQUENCE [LARGE SCALE GENOMIC DNA]</scope>
    <source>
        <strain evidence="5 6">1209</strain>
    </source>
</reference>
<evidence type="ECO:0000256" key="1">
    <source>
        <dbReference type="ARBA" id="ARBA00023015"/>
    </source>
</evidence>
<dbReference type="Proteomes" id="UP000320811">
    <property type="component" value="Unassembled WGS sequence"/>
</dbReference>
<sequence>MIPIHSLPEEQEIKKLTAVNSHSIYRKNSHRDSHYQFVILEKGSCVVAVDFKTIPLKAGQVLCILPGQVHRALSARQCHAWIFSVRREWVHENYQFVFNSAVPFTGAIRLHKQKAAALSHSISLLYEFYTSRKHFHFSSQLLHATTDLCTGICADAYSEHGPARQQPGSRPAQLLHQFRQLLSQHYITMKSPADYAARLHISLSYLNEVVKEQTGIPLSRHIQDQVITEARRILYYTDISIKELAYKLGYDDYSYFCRLFKQISGMTPAQARKSSRE</sequence>
<dbReference type="InterPro" id="IPR020449">
    <property type="entry name" value="Tscrpt_reg_AraC-type_HTH"/>
</dbReference>
<keyword evidence="6" id="KW-1185">Reference proteome</keyword>
<dbReference type="GO" id="GO:0043565">
    <property type="term" value="F:sequence-specific DNA binding"/>
    <property type="evidence" value="ECO:0007669"/>
    <property type="project" value="InterPro"/>
</dbReference>
<evidence type="ECO:0000256" key="3">
    <source>
        <dbReference type="ARBA" id="ARBA00023163"/>
    </source>
</evidence>
<organism evidence="5 6">
    <name type="scientific">Chitinophaga polysaccharea</name>
    <dbReference type="NCBI Taxonomy" id="1293035"/>
    <lineage>
        <taxon>Bacteria</taxon>
        <taxon>Pseudomonadati</taxon>
        <taxon>Bacteroidota</taxon>
        <taxon>Chitinophagia</taxon>
        <taxon>Chitinophagales</taxon>
        <taxon>Chitinophagaceae</taxon>
        <taxon>Chitinophaga</taxon>
    </lineage>
</organism>
<dbReference type="InterPro" id="IPR014710">
    <property type="entry name" value="RmlC-like_jellyroll"/>
</dbReference>
<dbReference type="InterPro" id="IPR037923">
    <property type="entry name" value="HTH-like"/>
</dbReference>
<dbReference type="SMART" id="SM00342">
    <property type="entry name" value="HTH_ARAC"/>
    <property type="match status" value="1"/>
</dbReference>
<dbReference type="InterPro" id="IPR018060">
    <property type="entry name" value="HTH_AraC"/>
</dbReference>